<name>A0A4R2J0Y6_9PSEU</name>
<keyword evidence="2" id="KW-1185">Reference proteome</keyword>
<proteinExistence type="predicted"/>
<sequence>MRDLSELVDVDDPVWPSLREEFASSPARVDVLAGEGEQGRACLLQLQVTARSVLGAVVLHTGGVVVDGGWLRIYGGGGGAMPGLATVNRFPGEVDPGWRPPGGFVVGHDVVGGVFVLNGYDPASAGRPGEPGQIAFFAPDSLEWEALGMGYGTWVDWVLAGRLEQFYAGLRWPGWQDEVAGLAPTQGMSVVPFLWSKEAHDDLAATSRRPVPMAELLGLNETFCTQMGLPTPGFLGVV</sequence>
<evidence type="ECO:0000313" key="2">
    <source>
        <dbReference type="Proteomes" id="UP000295680"/>
    </source>
</evidence>
<dbReference type="Pfam" id="PF10946">
    <property type="entry name" value="DUF2625"/>
    <property type="match status" value="1"/>
</dbReference>
<organism evidence="1 2">
    <name type="scientific">Actinocrispum wychmicini</name>
    <dbReference type="NCBI Taxonomy" id="1213861"/>
    <lineage>
        <taxon>Bacteria</taxon>
        <taxon>Bacillati</taxon>
        <taxon>Actinomycetota</taxon>
        <taxon>Actinomycetes</taxon>
        <taxon>Pseudonocardiales</taxon>
        <taxon>Pseudonocardiaceae</taxon>
        <taxon>Actinocrispum</taxon>
    </lineage>
</organism>
<accession>A0A4R2J0Y6</accession>
<gene>
    <name evidence="1" type="ORF">EV192_115176</name>
</gene>
<dbReference type="OrthoDB" id="1550811at2"/>
<comment type="caution">
    <text evidence="1">The sequence shown here is derived from an EMBL/GenBank/DDBJ whole genome shotgun (WGS) entry which is preliminary data.</text>
</comment>
<dbReference type="RefSeq" id="WP_132125299.1">
    <property type="nucleotide sequence ID" value="NZ_SLWS01000015.1"/>
</dbReference>
<dbReference type="InterPro" id="IPR021239">
    <property type="entry name" value="DUF2625"/>
</dbReference>
<dbReference type="AlphaFoldDB" id="A0A4R2J0Y6"/>
<dbReference type="Proteomes" id="UP000295680">
    <property type="component" value="Unassembled WGS sequence"/>
</dbReference>
<dbReference type="EMBL" id="SLWS01000015">
    <property type="protein sequence ID" value="TCO48955.1"/>
    <property type="molecule type" value="Genomic_DNA"/>
</dbReference>
<protein>
    <submittedName>
        <fullName evidence="1">Uncharacterized protein DUF2625</fullName>
    </submittedName>
</protein>
<evidence type="ECO:0000313" key="1">
    <source>
        <dbReference type="EMBL" id="TCO48955.1"/>
    </source>
</evidence>
<dbReference type="NCBIfam" id="NF008496">
    <property type="entry name" value="PRK11408.1-3"/>
    <property type="match status" value="1"/>
</dbReference>
<reference evidence="1 2" key="1">
    <citation type="submission" date="2019-03" db="EMBL/GenBank/DDBJ databases">
        <title>Genomic Encyclopedia of Type Strains, Phase IV (KMG-IV): sequencing the most valuable type-strain genomes for metagenomic binning, comparative biology and taxonomic classification.</title>
        <authorList>
            <person name="Goeker M."/>
        </authorList>
    </citation>
    <scope>NUCLEOTIDE SEQUENCE [LARGE SCALE GENOMIC DNA]</scope>
    <source>
        <strain evidence="1 2">DSM 45934</strain>
    </source>
</reference>